<evidence type="ECO:0000256" key="11">
    <source>
        <dbReference type="SAM" id="SignalP"/>
    </source>
</evidence>
<evidence type="ECO:0000256" key="2">
    <source>
        <dbReference type="ARBA" id="ARBA00004613"/>
    </source>
</evidence>
<protein>
    <recommendedName>
        <fullName evidence="12">CFEM domain-containing protein</fullName>
    </recommendedName>
</protein>
<feature type="binding site" description="axial binding residue" evidence="9">
    <location>
        <position position="55"/>
    </location>
    <ligand>
        <name>heme</name>
        <dbReference type="ChEBI" id="CHEBI:30413"/>
    </ligand>
    <ligandPart>
        <name>Fe</name>
        <dbReference type="ChEBI" id="CHEBI:18248"/>
    </ligandPart>
</feature>
<evidence type="ECO:0000256" key="8">
    <source>
        <dbReference type="ARBA" id="ARBA00023288"/>
    </source>
</evidence>
<feature type="disulfide bond" evidence="9">
    <location>
        <begin position="51"/>
        <end position="58"/>
    </location>
</feature>
<name>A0A2S6CLD7_9PEZI</name>
<dbReference type="EMBL" id="PNEN01000266">
    <property type="protein sequence ID" value="PPJ60521.1"/>
    <property type="molecule type" value="Genomic_DNA"/>
</dbReference>
<evidence type="ECO:0000313" key="13">
    <source>
        <dbReference type="EMBL" id="PPJ60521.1"/>
    </source>
</evidence>
<dbReference type="GO" id="GO:0046872">
    <property type="term" value="F:metal ion binding"/>
    <property type="evidence" value="ECO:0007669"/>
    <property type="project" value="UniProtKB-UniRule"/>
</dbReference>
<sequence length="216" mass="21312">MHSFFSLLAVASIAAAASTTEQGGSPQMPDLSKIPPCALQCLTQAAGTTSCLLTDVYCQCTSGAADIAKAIVPCLCSSTCSETDLMGTLAATGELCITALAAKGESFKIPNVSPDLCKSMGGGAAPPPGGSPPSSQPNQQSPTGPETTQPSPPTGYAPHTNMTPTTGPTGYGGNQTNQTGRPPIQQSTGDASGLQAGRFVGTAAIAGLVGLAVAAL</sequence>
<keyword evidence="9" id="KW-0479">Metal-binding</keyword>
<keyword evidence="5" id="KW-0336">GPI-anchor</keyword>
<feature type="chain" id="PRO_5015764399" description="CFEM domain-containing protein" evidence="11">
    <location>
        <begin position="17"/>
        <end position="216"/>
    </location>
</feature>
<evidence type="ECO:0000256" key="10">
    <source>
        <dbReference type="SAM" id="MobiDB-lite"/>
    </source>
</evidence>
<keyword evidence="5" id="KW-0325">Glycoprotein</keyword>
<feature type="compositionally biased region" description="Low complexity" evidence="10">
    <location>
        <begin position="136"/>
        <end position="145"/>
    </location>
</feature>
<keyword evidence="9" id="KW-0349">Heme</keyword>
<evidence type="ECO:0000256" key="5">
    <source>
        <dbReference type="ARBA" id="ARBA00022622"/>
    </source>
</evidence>
<dbReference type="Proteomes" id="UP000237631">
    <property type="component" value="Unassembled WGS sequence"/>
</dbReference>
<keyword evidence="8" id="KW-0449">Lipoprotein</keyword>
<evidence type="ECO:0000259" key="12">
    <source>
        <dbReference type="PROSITE" id="PS52012"/>
    </source>
</evidence>
<evidence type="ECO:0000256" key="6">
    <source>
        <dbReference type="ARBA" id="ARBA00022729"/>
    </source>
</evidence>
<dbReference type="InterPro" id="IPR008427">
    <property type="entry name" value="Extracellular_membr_CFEM_dom"/>
</dbReference>
<evidence type="ECO:0000256" key="4">
    <source>
        <dbReference type="ARBA" id="ARBA00022525"/>
    </source>
</evidence>
<comment type="similarity">
    <text evidence="3">Belongs to the RBT5 family.</text>
</comment>
<dbReference type="Pfam" id="PF05730">
    <property type="entry name" value="CFEM"/>
    <property type="match status" value="1"/>
</dbReference>
<comment type="subcellular location">
    <subcellularLocation>
        <location evidence="1">Membrane</location>
        <topology evidence="1">Lipid-anchor</topology>
        <topology evidence="1">GPI-anchor</topology>
    </subcellularLocation>
    <subcellularLocation>
        <location evidence="2">Secreted</location>
    </subcellularLocation>
</comment>
<keyword evidence="7 9" id="KW-1015">Disulfide bond</keyword>
<evidence type="ECO:0000256" key="7">
    <source>
        <dbReference type="ARBA" id="ARBA00023157"/>
    </source>
</evidence>
<dbReference type="OrthoDB" id="3065412at2759"/>
<feature type="region of interest" description="Disordered" evidence="10">
    <location>
        <begin position="118"/>
        <end position="192"/>
    </location>
</feature>
<keyword evidence="14" id="KW-1185">Reference proteome</keyword>
<evidence type="ECO:0000256" key="1">
    <source>
        <dbReference type="ARBA" id="ARBA00004589"/>
    </source>
</evidence>
<keyword evidence="5" id="KW-0472">Membrane</keyword>
<gene>
    <name evidence="13" type="ORF">CBER1_03196</name>
</gene>
<accession>A0A2S6CLD7</accession>
<feature type="compositionally biased region" description="Pro residues" evidence="10">
    <location>
        <begin position="125"/>
        <end position="135"/>
    </location>
</feature>
<evidence type="ECO:0000256" key="3">
    <source>
        <dbReference type="ARBA" id="ARBA00010031"/>
    </source>
</evidence>
<feature type="signal peptide" evidence="11">
    <location>
        <begin position="1"/>
        <end position="16"/>
    </location>
</feature>
<dbReference type="GO" id="GO:0098552">
    <property type="term" value="C:side of membrane"/>
    <property type="evidence" value="ECO:0007669"/>
    <property type="project" value="UniProtKB-KW"/>
</dbReference>
<dbReference type="AlphaFoldDB" id="A0A2S6CLD7"/>
<comment type="caution">
    <text evidence="13">The sequence shown here is derived from an EMBL/GenBank/DDBJ whole genome shotgun (WGS) entry which is preliminary data.</text>
</comment>
<keyword evidence="9" id="KW-0408">Iron</keyword>
<comment type="caution">
    <text evidence="9">Lacks conserved residue(s) required for the propagation of feature annotation.</text>
</comment>
<reference evidence="14" key="1">
    <citation type="journal article" date="2017" name="bioRxiv">
        <title>Conservation of a gene cluster reveals novel cercosporin biosynthetic mechanisms and extends production to the genus Colletotrichum.</title>
        <authorList>
            <person name="de Jonge R."/>
            <person name="Ebert M.K."/>
            <person name="Huitt-Roehl C.R."/>
            <person name="Pal P."/>
            <person name="Suttle J.C."/>
            <person name="Spanner R.E."/>
            <person name="Neubauer J.D."/>
            <person name="Jurick W.M.II."/>
            <person name="Stott K.A."/>
            <person name="Secor G.A."/>
            <person name="Thomma B.P.H.J."/>
            <person name="Van de Peer Y."/>
            <person name="Townsend C.A."/>
            <person name="Bolton M.D."/>
        </authorList>
    </citation>
    <scope>NUCLEOTIDE SEQUENCE [LARGE SCALE GENOMIC DNA]</scope>
    <source>
        <strain evidence="14">CBS538.71</strain>
    </source>
</reference>
<dbReference type="GO" id="GO:0005576">
    <property type="term" value="C:extracellular region"/>
    <property type="evidence" value="ECO:0007669"/>
    <property type="project" value="UniProtKB-SubCell"/>
</dbReference>
<feature type="compositionally biased region" description="Low complexity" evidence="10">
    <location>
        <begin position="160"/>
        <end position="180"/>
    </location>
</feature>
<keyword evidence="4" id="KW-0964">Secreted</keyword>
<dbReference type="PROSITE" id="PS52012">
    <property type="entry name" value="CFEM"/>
    <property type="match status" value="1"/>
</dbReference>
<evidence type="ECO:0000313" key="14">
    <source>
        <dbReference type="Proteomes" id="UP000237631"/>
    </source>
</evidence>
<proteinExistence type="inferred from homology"/>
<evidence type="ECO:0000256" key="9">
    <source>
        <dbReference type="PROSITE-ProRule" id="PRU01356"/>
    </source>
</evidence>
<feature type="domain" description="CFEM" evidence="12">
    <location>
        <begin position="1"/>
        <end position="123"/>
    </location>
</feature>
<organism evidence="13 14">
    <name type="scientific">Cercospora berteroae</name>
    <dbReference type="NCBI Taxonomy" id="357750"/>
    <lineage>
        <taxon>Eukaryota</taxon>
        <taxon>Fungi</taxon>
        <taxon>Dikarya</taxon>
        <taxon>Ascomycota</taxon>
        <taxon>Pezizomycotina</taxon>
        <taxon>Dothideomycetes</taxon>
        <taxon>Dothideomycetidae</taxon>
        <taxon>Mycosphaerellales</taxon>
        <taxon>Mycosphaerellaceae</taxon>
        <taxon>Cercospora</taxon>
    </lineage>
</organism>
<keyword evidence="6 11" id="KW-0732">Signal</keyword>